<name>A0A2S0UN05_9RHOB</name>
<evidence type="ECO:0000256" key="1">
    <source>
        <dbReference type="SAM" id="SignalP"/>
    </source>
</evidence>
<accession>A0A2S0UN05</accession>
<proteinExistence type="predicted"/>
<sequence length="233" mass="24119">MRVLATICLAVFLPIASPLLAEERLPATITVTGEGRAEAAPDLATISLGVTTQGETAGAAMDANSAALAAVVTRLKAAGIADRDVQTSNLSLNPNWQQNDGTQPPKIAGYVAMNVLTVRVRALDTLGEVLDSAITDGANTLNGISFGLDDPEPAMDKARIEAVQAAKARAELMVGAAGLKLGRVVSITEAGGYMPPMPMPMYRMEADMAKAVPVEGGEVGLTASVTMVFEIKQ</sequence>
<dbReference type="PANTHER" id="PTHR34387">
    <property type="entry name" value="SLR1258 PROTEIN"/>
    <property type="match status" value="1"/>
</dbReference>
<dbReference type="Gene3D" id="3.30.110.170">
    <property type="entry name" value="Protein of unknown function (DUF541), domain 1"/>
    <property type="match status" value="1"/>
</dbReference>
<keyword evidence="3" id="KW-1185">Reference proteome</keyword>
<reference evidence="2 3" key="1">
    <citation type="submission" date="2018-04" db="EMBL/GenBank/DDBJ databases">
        <title>Genome sequencing of Gemmobacter.</title>
        <authorList>
            <person name="Yi H."/>
            <person name="Baek M.-G."/>
        </authorList>
    </citation>
    <scope>NUCLEOTIDE SEQUENCE [LARGE SCALE GENOMIC DNA]</scope>
    <source>
        <strain evidence="2 3">HYN0069</strain>
    </source>
</reference>
<dbReference type="Proteomes" id="UP000244496">
    <property type="component" value="Chromosome"/>
</dbReference>
<protein>
    <submittedName>
        <fullName evidence="2">SIMPL domain-containing protein</fullName>
    </submittedName>
</protein>
<gene>
    <name evidence="2" type="ORF">HYN69_12415</name>
</gene>
<feature type="chain" id="PRO_5015559574" evidence="1">
    <location>
        <begin position="22"/>
        <end position="233"/>
    </location>
</feature>
<dbReference type="GO" id="GO:0006974">
    <property type="term" value="P:DNA damage response"/>
    <property type="evidence" value="ECO:0007669"/>
    <property type="project" value="TreeGrafter"/>
</dbReference>
<dbReference type="RefSeq" id="WP_108436016.1">
    <property type="nucleotide sequence ID" value="NZ_CP028918.1"/>
</dbReference>
<dbReference type="OrthoDB" id="9813144at2"/>
<dbReference type="EMBL" id="CP028918">
    <property type="protein sequence ID" value="AWB49199.1"/>
    <property type="molecule type" value="Genomic_DNA"/>
</dbReference>
<dbReference type="KEGG" id="geh:HYN69_12415"/>
<dbReference type="Gene3D" id="3.30.70.2970">
    <property type="entry name" value="Protein of unknown function (DUF541), domain 2"/>
    <property type="match status" value="1"/>
</dbReference>
<dbReference type="PANTHER" id="PTHR34387:SF1">
    <property type="entry name" value="PERIPLASMIC IMMUNOGENIC PROTEIN"/>
    <property type="match status" value="1"/>
</dbReference>
<keyword evidence="1" id="KW-0732">Signal</keyword>
<feature type="signal peptide" evidence="1">
    <location>
        <begin position="1"/>
        <end position="21"/>
    </location>
</feature>
<evidence type="ECO:0000313" key="2">
    <source>
        <dbReference type="EMBL" id="AWB49199.1"/>
    </source>
</evidence>
<organism evidence="2 3">
    <name type="scientific">Paragemmobacter aquarius</name>
    <dbReference type="NCBI Taxonomy" id="2169400"/>
    <lineage>
        <taxon>Bacteria</taxon>
        <taxon>Pseudomonadati</taxon>
        <taxon>Pseudomonadota</taxon>
        <taxon>Alphaproteobacteria</taxon>
        <taxon>Rhodobacterales</taxon>
        <taxon>Paracoccaceae</taxon>
        <taxon>Paragemmobacter</taxon>
    </lineage>
</organism>
<dbReference type="InterPro" id="IPR052022">
    <property type="entry name" value="26kDa_periplasmic_antigen"/>
</dbReference>
<dbReference type="AlphaFoldDB" id="A0A2S0UN05"/>
<dbReference type="Pfam" id="PF04402">
    <property type="entry name" value="SIMPL"/>
    <property type="match status" value="1"/>
</dbReference>
<evidence type="ECO:0000313" key="3">
    <source>
        <dbReference type="Proteomes" id="UP000244496"/>
    </source>
</evidence>
<dbReference type="InterPro" id="IPR007497">
    <property type="entry name" value="SIMPL/DUF541"/>
</dbReference>